<gene>
    <name evidence="6" type="ORF">F8M49_12305</name>
</gene>
<dbReference type="PRINTS" id="PR00455">
    <property type="entry name" value="HTHTETR"/>
</dbReference>
<evidence type="ECO:0000313" key="6">
    <source>
        <dbReference type="EMBL" id="MDV2475938.1"/>
    </source>
</evidence>
<name>A0ABU3WPS8_9NOCA</name>
<keyword evidence="1" id="KW-0805">Transcription regulation</keyword>
<dbReference type="InterPro" id="IPR050109">
    <property type="entry name" value="HTH-type_TetR-like_transc_reg"/>
</dbReference>
<dbReference type="PANTHER" id="PTHR30055:SF234">
    <property type="entry name" value="HTH-TYPE TRANSCRIPTIONAL REGULATOR BETI"/>
    <property type="match status" value="1"/>
</dbReference>
<keyword evidence="2 4" id="KW-0238">DNA-binding</keyword>
<organism evidence="6 7">
    <name type="scientific">Rhodococcus zopfii</name>
    <dbReference type="NCBI Taxonomy" id="43772"/>
    <lineage>
        <taxon>Bacteria</taxon>
        <taxon>Bacillati</taxon>
        <taxon>Actinomycetota</taxon>
        <taxon>Actinomycetes</taxon>
        <taxon>Mycobacteriales</taxon>
        <taxon>Nocardiaceae</taxon>
        <taxon>Rhodococcus</taxon>
    </lineage>
</organism>
<reference evidence="6 7" key="1">
    <citation type="submission" date="2019-10" db="EMBL/GenBank/DDBJ databases">
        <title>Draft Genome Assembly of Rhodococcus zopfii DSM44189.</title>
        <authorList>
            <person name="Sutton J.M."/>
            <person name="Akob D.M."/>
            <person name="Bushman T.J."/>
        </authorList>
    </citation>
    <scope>NUCLEOTIDE SEQUENCE [LARGE SCALE GENOMIC DNA]</scope>
    <source>
        <strain evidence="6 7">DSM 44189</strain>
    </source>
</reference>
<dbReference type="InterPro" id="IPR001647">
    <property type="entry name" value="HTH_TetR"/>
</dbReference>
<evidence type="ECO:0000256" key="2">
    <source>
        <dbReference type="ARBA" id="ARBA00023125"/>
    </source>
</evidence>
<sequence>MYGVTEIKRRQLRWQATRATLMAATVKSLVEHGYAGTTMQRVQAYAGVSRGTLTHHFGSMQDLLVAAIHHVAEEQLEQITTLLKERAPKQGPDELVQILHRFMSGPMFVAGLELWLAARTDDSLRAALAPTEREFGHKMRAVLQQSGIGGDGTPITRDDLESLFVLFRGLAVTHILREDDGFELRLLHLWADQARGRSDNTAEKVSEPSVKG</sequence>
<dbReference type="InterPro" id="IPR041583">
    <property type="entry name" value="TetR_C_31"/>
</dbReference>
<feature type="DNA-binding region" description="H-T-H motif" evidence="4">
    <location>
        <begin position="38"/>
        <end position="57"/>
    </location>
</feature>
<comment type="caution">
    <text evidence="6">The sequence shown here is derived from an EMBL/GenBank/DDBJ whole genome shotgun (WGS) entry which is preliminary data.</text>
</comment>
<proteinExistence type="predicted"/>
<keyword evidence="7" id="KW-1185">Reference proteome</keyword>
<dbReference type="EMBL" id="WBMO01000001">
    <property type="protein sequence ID" value="MDV2475938.1"/>
    <property type="molecule type" value="Genomic_DNA"/>
</dbReference>
<evidence type="ECO:0000256" key="3">
    <source>
        <dbReference type="ARBA" id="ARBA00023163"/>
    </source>
</evidence>
<dbReference type="PROSITE" id="PS50977">
    <property type="entry name" value="HTH_TETR_2"/>
    <property type="match status" value="1"/>
</dbReference>
<evidence type="ECO:0000256" key="4">
    <source>
        <dbReference type="PROSITE-ProRule" id="PRU00335"/>
    </source>
</evidence>
<keyword evidence="3" id="KW-0804">Transcription</keyword>
<dbReference type="InterPro" id="IPR009057">
    <property type="entry name" value="Homeodomain-like_sf"/>
</dbReference>
<dbReference type="Pfam" id="PF00440">
    <property type="entry name" value="TetR_N"/>
    <property type="match status" value="1"/>
</dbReference>
<dbReference type="Proteomes" id="UP001275440">
    <property type="component" value="Unassembled WGS sequence"/>
</dbReference>
<evidence type="ECO:0000256" key="1">
    <source>
        <dbReference type="ARBA" id="ARBA00023015"/>
    </source>
</evidence>
<dbReference type="SUPFAM" id="SSF46689">
    <property type="entry name" value="Homeodomain-like"/>
    <property type="match status" value="1"/>
</dbReference>
<dbReference type="PANTHER" id="PTHR30055">
    <property type="entry name" value="HTH-TYPE TRANSCRIPTIONAL REGULATOR RUTR"/>
    <property type="match status" value="1"/>
</dbReference>
<feature type="domain" description="HTH tetR-type" evidence="5">
    <location>
        <begin position="15"/>
        <end position="75"/>
    </location>
</feature>
<protein>
    <submittedName>
        <fullName evidence="6">TetR/AcrR family transcriptional regulator</fullName>
    </submittedName>
</protein>
<accession>A0ABU3WPS8</accession>
<dbReference type="PROSITE" id="PS01081">
    <property type="entry name" value="HTH_TETR_1"/>
    <property type="match status" value="1"/>
</dbReference>
<evidence type="ECO:0000259" key="5">
    <source>
        <dbReference type="PROSITE" id="PS50977"/>
    </source>
</evidence>
<dbReference type="Gene3D" id="1.10.357.10">
    <property type="entry name" value="Tetracycline Repressor, domain 2"/>
    <property type="match status" value="1"/>
</dbReference>
<evidence type="ECO:0000313" key="7">
    <source>
        <dbReference type="Proteomes" id="UP001275440"/>
    </source>
</evidence>
<dbReference type="Pfam" id="PF17940">
    <property type="entry name" value="TetR_C_31"/>
    <property type="match status" value="1"/>
</dbReference>
<dbReference type="InterPro" id="IPR023772">
    <property type="entry name" value="DNA-bd_HTH_TetR-type_CS"/>
</dbReference>